<evidence type="ECO:0000313" key="1">
    <source>
        <dbReference type="EMBL" id="AMW88348.1"/>
    </source>
</evidence>
<sequence length="41" mass="4582">MLTEVGDCYRQLSANCGLAGLEAERRGLHVLTFRSATYEHL</sequence>
<proteinExistence type="predicted"/>
<dbReference type="EMBL" id="KU950310">
    <property type="protein sequence ID" value="AMW88348.1"/>
    <property type="molecule type" value="Genomic_DNA"/>
</dbReference>
<geneLocation type="plasmid" evidence="1">
    <name>pMG2_SR198</name>
</geneLocation>
<dbReference type="AlphaFoldDB" id="A0A286JZX4"/>
<reference evidence="1" key="1">
    <citation type="submission" date="2016-03" db="EMBL/GenBank/DDBJ databases">
        <title>The evolution of Pseudomonas syringe pv. actinidiae in New Zealand.</title>
        <authorList>
            <person name="Butler M.I."/>
            <person name="Taiaroa G."/>
            <person name="Stockwell P."/>
            <person name="Lamont I."/>
            <person name="Poulter R."/>
        </authorList>
    </citation>
    <scope>NUCLEOTIDE SEQUENCE</scope>
    <source>
        <strain evidence="1">SR198</strain>
        <plasmid evidence="1">pMG2_SR198</plasmid>
    </source>
</reference>
<keyword evidence="1" id="KW-0614">Plasmid</keyword>
<accession>A0A286JZX4</accession>
<protein>
    <submittedName>
        <fullName evidence="1">Uncharacterized protein</fullName>
    </submittedName>
</protein>
<organism evidence="1">
    <name type="scientific">Pseudomonas syringae pv. actinidiae</name>
    <dbReference type="NCBI Taxonomy" id="103796"/>
    <lineage>
        <taxon>Bacteria</taxon>
        <taxon>Pseudomonadati</taxon>
        <taxon>Pseudomonadota</taxon>
        <taxon>Gammaproteobacteria</taxon>
        <taxon>Pseudomonadales</taxon>
        <taxon>Pseudomonadaceae</taxon>
        <taxon>Pseudomonas</taxon>
        <taxon>Pseudomonas syringae</taxon>
    </lineage>
</organism>
<name>A0A286JZX4_PSESF</name>